<feature type="region of interest" description="Disordered" evidence="1">
    <location>
        <begin position="23"/>
        <end position="49"/>
    </location>
</feature>
<dbReference type="AlphaFoldDB" id="C6HC18"/>
<dbReference type="HOGENOM" id="CLU_1170380_0_0_1"/>
<dbReference type="eggNOG" id="KOG2112">
    <property type="taxonomic scope" value="Eukaryota"/>
</dbReference>
<evidence type="ECO:0000313" key="3">
    <source>
        <dbReference type="Proteomes" id="UP000002624"/>
    </source>
</evidence>
<accession>C6HC18</accession>
<name>C6HC18_AJECH</name>
<feature type="compositionally biased region" description="Basic and acidic residues" evidence="1">
    <location>
        <begin position="30"/>
        <end position="40"/>
    </location>
</feature>
<gene>
    <name evidence="2" type="ORF">HCDG_03567</name>
</gene>
<proteinExistence type="predicted"/>
<evidence type="ECO:0000313" key="2">
    <source>
        <dbReference type="EMBL" id="EER42108.1"/>
    </source>
</evidence>
<evidence type="ECO:0000256" key="1">
    <source>
        <dbReference type="SAM" id="MobiDB-lite"/>
    </source>
</evidence>
<organism evidence="2 3">
    <name type="scientific">Ajellomyces capsulatus (strain H143)</name>
    <name type="common">Darling's disease fungus</name>
    <name type="synonym">Histoplasma capsulatum</name>
    <dbReference type="NCBI Taxonomy" id="544712"/>
    <lineage>
        <taxon>Eukaryota</taxon>
        <taxon>Fungi</taxon>
        <taxon>Dikarya</taxon>
        <taxon>Ascomycota</taxon>
        <taxon>Pezizomycotina</taxon>
        <taxon>Eurotiomycetes</taxon>
        <taxon>Eurotiomycetidae</taxon>
        <taxon>Onygenales</taxon>
        <taxon>Ajellomycetaceae</taxon>
        <taxon>Histoplasma</taxon>
    </lineage>
</organism>
<protein>
    <submittedName>
        <fullName evidence="2">Uncharacterized protein</fullName>
    </submittedName>
</protein>
<dbReference type="VEuPathDB" id="FungiDB:HCDG_03567"/>
<dbReference type="EMBL" id="GG692422">
    <property type="protein sequence ID" value="EER42108.1"/>
    <property type="molecule type" value="Genomic_DNA"/>
</dbReference>
<dbReference type="Proteomes" id="UP000002624">
    <property type="component" value="Unassembled WGS sequence"/>
</dbReference>
<reference evidence="3" key="1">
    <citation type="submission" date="2009-05" db="EMBL/GenBank/DDBJ databases">
        <title>The genome sequence of Ajellomyces capsulatus strain H143.</title>
        <authorList>
            <person name="Champion M."/>
            <person name="Cuomo C.A."/>
            <person name="Ma L.-J."/>
            <person name="Henn M.R."/>
            <person name="Sil A."/>
            <person name="Goldman B."/>
            <person name="Young S.K."/>
            <person name="Kodira C.D."/>
            <person name="Zeng Q."/>
            <person name="Koehrsen M."/>
            <person name="Alvarado L."/>
            <person name="Berlin A.M."/>
            <person name="Borenstein D."/>
            <person name="Chen Z."/>
            <person name="Engels R."/>
            <person name="Freedman E."/>
            <person name="Gellesch M."/>
            <person name="Goldberg J."/>
            <person name="Griggs A."/>
            <person name="Gujja S."/>
            <person name="Heiman D.I."/>
            <person name="Hepburn T.A."/>
            <person name="Howarth C."/>
            <person name="Jen D."/>
            <person name="Larson L."/>
            <person name="Lewis B."/>
            <person name="Mehta T."/>
            <person name="Park D."/>
            <person name="Pearson M."/>
            <person name="Roberts A."/>
            <person name="Saif S."/>
            <person name="Shea T.D."/>
            <person name="Shenoy N."/>
            <person name="Sisk P."/>
            <person name="Stolte C."/>
            <person name="Sykes S."/>
            <person name="Walk T."/>
            <person name="White J."/>
            <person name="Yandava C."/>
            <person name="Klein B."/>
            <person name="McEwen J.G."/>
            <person name="Puccia R."/>
            <person name="Goldman G.H."/>
            <person name="Felipe M.S."/>
            <person name="Nino-Vega G."/>
            <person name="San-Blas G."/>
            <person name="Taylor J.W."/>
            <person name="Mendoza L."/>
            <person name="Galagan J.E."/>
            <person name="Nusbaum C."/>
            <person name="Birren B.W."/>
        </authorList>
    </citation>
    <scope>NUCLEOTIDE SEQUENCE [LARGE SCALE GENOMIC DNA]</scope>
    <source>
        <strain evidence="3">H143</strain>
    </source>
</reference>
<sequence>MFFTHRQSVKRFSSSFGLQTERIKGPKSNIDLKRGQKDKNLAPFPSGRKNPEEHLRFDIAMTMIRCPNLQELYPTRRPNLHVIEGRTNDLPINHDRRVNTRPFIVMRSRSWIGLVISQGVRNQTFYVTCISGAKRRLAVGLSALQLANGSRPRHLLLPPAGVLWLEMLHQHHPLNLQRALGFTGHRPFHTPFVLHFAFASVSRNHRVKLEMRKQNRQSGVVKGTMECQTQLSKLLRS</sequence>